<evidence type="ECO:0000256" key="1">
    <source>
        <dbReference type="SAM" id="MobiDB-lite"/>
    </source>
</evidence>
<dbReference type="GO" id="GO:0000175">
    <property type="term" value="F:3'-5'-RNA exonuclease activity"/>
    <property type="evidence" value="ECO:0007669"/>
    <property type="project" value="TreeGrafter"/>
</dbReference>
<comment type="caution">
    <text evidence="3">The sequence shown here is derived from an EMBL/GenBank/DDBJ whole genome shotgun (WGS) entry which is preliminary data.</text>
</comment>
<name>A0AAD6J6K9_DREDA</name>
<sequence>MSLQCPRCTLIASIRSSSGSIRPPLRTPRISPTPPPYTRPHATALQIRALSTTLSRPRGLAEKQKWHAHQERRDEMRRVVAEKLQRKIPLQHEDRRYINAARHAIRDETGQQAESPIFGFSHSEVSFTDGSTMAKPGYQPRRDEAQDGGRHPANRKERAARQMYFQGLEALEDGHVHVDQVSGAMRRRLNQEWEQREEERRAAFQKGTSVDAVMDRIVEETQWQAGQSEDVNGVAQQVHQQTAELGSAGMGMDEGQDIDPETFASRQSDLTPGSLVEIRFANDSIPYLAVHLKTKIGNYSREAFMLNPQGTLQLARPNMSRFILPDFIPREKIDTLLNYIKEHGRLRPDLVAEIAGPVREFRRKCQGRYPGILHRVERQHAAIADPVKAKIVSAEEMVKLATGNDEPSQEDTYATHLALLARTDLFRIEQYQDQTWWEIVPTESVERTKKVEAWLRDSVMNSRSEGGLIVQGFVEKAQKVIDFGRKARAERKAVEEMDEKLDVVWDDNEMAILTALEEALEYRRGQMMTLKSLYPHILSKLDRYAQTRLLNEQRLFEFLGEVGVCSPWEDTVVRSRRLALPGHHTNEQADADGEKYAAVDLPGGIDKLKLVDKMAHLRHDWGDLPVYCVDDAQTKDIDDGVSIETIDGSSDVWLRVHVANPTAFIPMDHWIAEIARRRASTFYGVQRNYSMIPMTLSTQKLGLAPKRPAITFSIRVDPESGTPKDFDIRCSVVNNVQRLTYDELNKMFLQPGQAPAKMILSSHSWFPEDAKKTEITPVDLAEDDKRRLGMLYKLSWRLRAQRHSQGAFESSTQTDVSVRADNKHGNKIHPGLTAKPVLDVSEPTITMNVVNRVKSRSSFSWADVIREAMLVAGRGVAEWSAKRGMAQMYRSHAFIWQDKEHEEKWYKALRQAEDEDGYSAEEFWTLYFPVGKAELSPTMRWHTGLGIGGYIKVTSPLRRFTDFISHHIIQRQLLAEAAPEGSEERKALLQPIMPEPELAELCQEIWSKEKQIQSACLASDRLWAMRLLKTLWARKDPQLPKYLKVKIISVEQFPNPMSGLVPALGLSGVRVYFPSNIHRQVRFGDMVKAKLVDWHWSTDSDNVQFVVMDFVDYVETMQQKKEKFWAQVKDKSRVDEWDWD</sequence>
<dbReference type="PANTHER" id="PTHR23355:SF65">
    <property type="entry name" value="EXORIBONUCLEASE CYT-4, PUTATIVE (AFU_ORTHOLOGUE AFUA_7G01550)-RELATED"/>
    <property type="match status" value="1"/>
</dbReference>
<dbReference type="Pfam" id="PF00773">
    <property type="entry name" value="RNB"/>
    <property type="match status" value="1"/>
</dbReference>
<feature type="region of interest" description="Disordered" evidence="1">
    <location>
        <begin position="16"/>
        <end position="39"/>
    </location>
</feature>
<accession>A0AAD6J6K9</accession>
<dbReference type="SMART" id="SM00955">
    <property type="entry name" value="RNB"/>
    <property type="match status" value="1"/>
</dbReference>
<dbReference type="GO" id="GO:0006402">
    <property type="term" value="P:mRNA catabolic process"/>
    <property type="evidence" value="ECO:0007669"/>
    <property type="project" value="TreeGrafter"/>
</dbReference>
<dbReference type="PANTHER" id="PTHR23355">
    <property type="entry name" value="RIBONUCLEASE"/>
    <property type="match status" value="1"/>
</dbReference>
<dbReference type="Proteomes" id="UP001221413">
    <property type="component" value="Unassembled WGS sequence"/>
</dbReference>
<reference evidence="3" key="1">
    <citation type="submission" date="2023-01" db="EMBL/GenBank/DDBJ databases">
        <title>The chitinases involved in constricting ring structure development in the nematode-trapping fungus Drechslerella dactyloides.</title>
        <authorList>
            <person name="Wang R."/>
            <person name="Zhang L."/>
            <person name="Tang P."/>
            <person name="Li S."/>
            <person name="Liang L."/>
        </authorList>
    </citation>
    <scope>NUCLEOTIDE SEQUENCE</scope>
    <source>
        <strain evidence="3">YMF1.00031</strain>
    </source>
</reference>
<dbReference type="InterPro" id="IPR050180">
    <property type="entry name" value="RNR_Ribonuclease"/>
</dbReference>
<dbReference type="InterPro" id="IPR012340">
    <property type="entry name" value="NA-bd_OB-fold"/>
</dbReference>
<evidence type="ECO:0000313" key="4">
    <source>
        <dbReference type="Proteomes" id="UP001221413"/>
    </source>
</evidence>
<organism evidence="3 4">
    <name type="scientific">Drechslerella dactyloides</name>
    <name type="common">Nematode-trapping fungus</name>
    <name type="synonym">Arthrobotrys dactyloides</name>
    <dbReference type="NCBI Taxonomy" id="74499"/>
    <lineage>
        <taxon>Eukaryota</taxon>
        <taxon>Fungi</taxon>
        <taxon>Dikarya</taxon>
        <taxon>Ascomycota</taxon>
        <taxon>Pezizomycotina</taxon>
        <taxon>Orbiliomycetes</taxon>
        <taxon>Orbiliales</taxon>
        <taxon>Orbiliaceae</taxon>
        <taxon>Drechslerella</taxon>
    </lineage>
</organism>
<dbReference type="SUPFAM" id="SSF50249">
    <property type="entry name" value="Nucleic acid-binding proteins"/>
    <property type="match status" value="1"/>
</dbReference>
<evidence type="ECO:0000313" key="3">
    <source>
        <dbReference type="EMBL" id="KAJ6264439.1"/>
    </source>
</evidence>
<feature type="compositionally biased region" description="Basic and acidic residues" evidence="1">
    <location>
        <begin position="140"/>
        <end position="156"/>
    </location>
</feature>
<dbReference type="EMBL" id="JAQGDS010000001">
    <property type="protein sequence ID" value="KAJ6264439.1"/>
    <property type="molecule type" value="Genomic_DNA"/>
</dbReference>
<feature type="domain" description="RNB" evidence="2">
    <location>
        <begin position="618"/>
        <end position="975"/>
    </location>
</feature>
<protein>
    <recommendedName>
        <fullName evidence="2">RNB domain-containing protein</fullName>
    </recommendedName>
</protein>
<feature type="region of interest" description="Disordered" evidence="1">
    <location>
        <begin position="122"/>
        <end position="156"/>
    </location>
</feature>
<dbReference type="GO" id="GO:0003723">
    <property type="term" value="F:RNA binding"/>
    <property type="evidence" value="ECO:0007669"/>
    <property type="project" value="InterPro"/>
</dbReference>
<proteinExistence type="predicted"/>
<dbReference type="AlphaFoldDB" id="A0AAD6J6K9"/>
<feature type="region of interest" description="Disordered" evidence="1">
    <location>
        <begin position="247"/>
        <end position="269"/>
    </location>
</feature>
<keyword evidence="4" id="KW-1185">Reference proteome</keyword>
<evidence type="ECO:0000259" key="2">
    <source>
        <dbReference type="SMART" id="SM00955"/>
    </source>
</evidence>
<dbReference type="InterPro" id="IPR001900">
    <property type="entry name" value="RNase_II/R"/>
</dbReference>
<gene>
    <name evidence="3" type="ORF">Dda_0585</name>
</gene>